<dbReference type="GO" id="GO:0140359">
    <property type="term" value="F:ABC-type transporter activity"/>
    <property type="evidence" value="ECO:0007669"/>
    <property type="project" value="InterPro"/>
</dbReference>
<keyword evidence="3 5" id="KW-1133">Transmembrane helix</keyword>
<dbReference type="OrthoDB" id="3182222at2"/>
<comment type="subcellular location">
    <subcellularLocation>
        <location evidence="1">Membrane</location>
        <topology evidence="1">Multi-pass membrane protein</topology>
    </subcellularLocation>
</comment>
<comment type="caution">
    <text evidence="7">The sequence shown here is derived from an EMBL/GenBank/DDBJ whole genome shotgun (WGS) entry which is preliminary data.</text>
</comment>
<evidence type="ECO:0000256" key="1">
    <source>
        <dbReference type="ARBA" id="ARBA00004141"/>
    </source>
</evidence>
<feature type="domain" description="ABC-2 type transporter transmembrane" evidence="6">
    <location>
        <begin position="52"/>
        <end position="224"/>
    </location>
</feature>
<feature type="transmembrane region" description="Helical" evidence="5">
    <location>
        <begin position="25"/>
        <end position="43"/>
    </location>
</feature>
<reference evidence="7 8" key="1">
    <citation type="submission" date="2018-09" db="EMBL/GenBank/DDBJ databases">
        <title>Paenibacillus aracenensis nov. sp. isolated from a cave in southern Spain.</title>
        <authorList>
            <person name="Jurado V."/>
            <person name="Gutierrez-Patricio S."/>
            <person name="Gonzalez-Pimentel J.L."/>
            <person name="Miller A.Z."/>
            <person name="Laiz L."/>
            <person name="Saiz-Jimenez C."/>
        </authorList>
    </citation>
    <scope>NUCLEOTIDE SEQUENCE [LARGE SCALE GENOMIC DNA]</scope>
    <source>
        <strain evidence="7 8">DSM 22867</strain>
    </source>
</reference>
<evidence type="ECO:0000256" key="2">
    <source>
        <dbReference type="ARBA" id="ARBA00022692"/>
    </source>
</evidence>
<dbReference type="InterPro" id="IPR013525">
    <property type="entry name" value="ABC2_TM"/>
</dbReference>
<dbReference type="EMBL" id="QXQA01000019">
    <property type="protein sequence ID" value="RIX49262.1"/>
    <property type="molecule type" value="Genomic_DNA"/>
</dbReference>
<dbReference type="Proteomes" id="UP000266482">
    <property type="component" value="Unassembled WGS sequence"/>
</dbReference>
<evidence type="ECO:0000259" key="6">
    <source>
        <dbReference type="Pfam" id="PF12698"/>
    </source>
</evidence>
<organism evidence="7 8">
    <name type="scientific">Paenibacillus nanensis</name>
    <dbReference type="NCBI Taxonomy" id="393251"/>
    <lineage>
        <taxon>Bacteria</taxon>
        <taxon>Bacillati</taxon>
        <taxon>Bacillota</taxon>
        <taxon>Bacilli</taxon>
        <taxon>Bacillales</taxon>
        <taxon>Paenibacillaceae</taxon>
        <taxon>Paenibacillus</taxon>
    </lineage>
</organism>
<dbReference type="RefSeq" id="WP_119602527.1">
    <property type="nucleotide sequence ID" value="NZ_QXQA01000019.1"/>
</dbReference>
<keyword evidence="4 5" id="KW-0472">Membrane</keyword>
<protein>
    <submittedName>
        <fullName evidence="7">ABC transporter permease</fullName>
    </submittedName>
</protein>
<feature type="transmembrane region" description="Helical" evidence="5">
    <location>
        <begin position="211"/>
        <end position="229"/>
    </location>
</feature>
<sequence>MTFSMVRFQAIVKKEWKDAVKNPQILLLAALPILFALVFEGMADNRLDIISYPALLALSMTGAFTQSTMVCEEKEKHTLRVLMLSPATVAEILLGKSLLTALLTLVVMIISMIIVGFPVYHFAYLALMLLFSLVMFLSFGTIIGLLSRTVSESSIIGLPVLLIFVMGPFFAPDLGGDALVKIVDYLPTQQFMHALSALTEDGGFNEIKWNLLNIAVWTAASLVVCLVTYNKRRFDK</sequence>
<feature type="transmembrane region" description="Helical" evidence="5">
    <location>
        <begin position="123"/>
        <end position="146"/>
    </location>
</feature>
<dbReference type="PANTHER" id="PTHR43471">
    <property type="entry name" value="ABC TRANSPORTER PERMEASE"/>
    <property type="match status" value="1"/>
</dbReference>
<gene>
    <name evidence="7" type="ORF">D3P08_23280</name>
</gene>
<accession>A0A3A1UQL5</accession>
<keyword evidence="8" id="KW-1185">Reference proteome</keyword>
<proteinExistence type="predicted"/>
<feature type="transmembrane region" description="Helical" evidence="5">
    <location>
        <begin position="153"/>
        <end position="171"/>
    </location>
</feature>
<dbReference type="PANTHER" id="PTHR43471:SF1">
    <property type="entry name" value="ABC TRANSPORTER PERMEASE PROTEIN NOSY-RELATED"/>
    <property type="match status" value="1"/>
</dbReference>
<evidence type="ECO:0000256" key="3">
    <source>
        <dbReference type="ARBA" id="ARBA00022989"/>
    </source>
</evidence>
<name>A0A3A1UQL5_9BACL</name>
<feature type="transmembrane region" description="Helical" evidence="5">
    <location>
        <begin position="92"/>
        <end position="117"/>
    </location>
</feature>
<dbReference type="AlphaFoldDB" id="A0A3A1UQL5"/>
<evidence type="ECO:0000256" key="4">
    <source>
        <dbReference type="ARBA" id="ARBA00023136"/>
    </source>
</evidence>
<evidence type="ECO:0000313" key="8">
    <source>
        <dbReference type="Proteomes" id="UP000266482"/>
    </source>
</evidence>
<evidence type="ECO:0000256" key="5">
    <source>
        <dbReference type="SAM" id="Phobius"/>
    </source>
</evidence>
<evidence type="ECO:0000313" key="7">
    <source>
        <dbReference type="EMBL" id="RIX49262.1"/>
    </source>
</evidence>
<dbReference type="GO" id="GO:0016020">
    <property type="term" value="C:membrane"/>
    <property type="evidence" value="ECO:0007669"/>
    <property type="project" value="UniProtKB-SubCell"/>
</dbReference>
<keyword evidence="2 5" id="KW-0812">Transmembrane</keyword>
<dbReference type="Pfam" id="PF12698">
    <property type="entry name" value="ABC2_membrane_3"/>
    <property type="match status" value="1"/>
</dbReference>
<feature type="transmembrane region" description="Helical" evidence="5">
    <location>
        <begin position="49"/>
        <end position="71"/>
    </location>
</feature>